<dbReference type="PANTHER" id="PTHR43046:SF2">
    <property type="entry name" value="8-OXO-DGTP DIPHOSPHATASE-RELATED"/>
    <property type="match status" value="1"/>
</dbReference>
<dbReference type="SUPFAM" id="SSF55811">
    <property type="entry name" value="Nudix"/>
    <property type="match status" value="1"/>
</dbReference>
<dbReference type="Gene3D" id="3.90.79.10">
    <property type="entry name" value="Nucleoside Triphosphate Pyrophosphohydrolase"/>
    <property type="match status" value="1"/>
</dbReference>
<evidence type="ECO:0000256" key="1">
    <source>
        <dbReference type="ARBA" id="ARBA00001946"/>
    </source>
</evidence>
<comment type="cofactor">
    <cofactor evidence="1">
        <name>Mg(2+)</name>
        <dbReference type="ChEBI" id="CHEBI:18420"/>
    </cofactor>
</comment>
<dbReference type="AlphaFoldDB" id="A0A518C1C1"/>
<feature type="domain" description="Nudix hydrolase" evidence="3">
    <location>
        <begin position="5"/>
        <end position="136"/>
    </location>
</feature>
<proteinExistence type="predicted"/>
<organism evidence="4 5">
    <name type="scientific">Mucisphaera calidilacus</name>
    <dbReference type="NCBI Taxonomy" id="2527982"/>
    <lineage>
        <taxon>Bacteria</taxon>
        <taxon>Pseudomonadati</taxon>
        <taxon>Planctomycetota</taxon>
        <taxon>Phycisphaerae</taxon>
        <taxon>Phycisphaerales</taxon>
        <taxon>Phycisphaeraceae</taxon>
        <taxon>Mucisphaera</taxon>
    </lineage>
</organism>
<evidence type="ECO:0000313" key="4">
    <source>
        <dbReference type="EMBL" id="QDU73026.1"/>
    </source>
</evidence>
<dbReference type="Proteomes" id="UP000320386">
    <property type="component" value="Chromosome"/>
</dbReference>
<name>A0A518C1C1_9BACT</name>
<keyword evidence="2 4" id="KW-0378">Hydrolase</keyword>
<dbReference type="PANTHER" id="PTHR43046">
    <property type="entry name" value="GDP-MANNOSE MANNOSYL HYDROLASE"/>
    <property type="match status" value="1"/>
</dbReference>
<dbReference type="EMBL" id="CP036280">
    <property type="protein sequence ID" value="QDU73026.1"/>
    <property type="molecule type" value="Genomic_DNA"/>
</dbReference>
<dbReference type="GO" id="GO:0035539">
    <property type="term" value="F:8-oxo-7,8-dihydrodeoxyguanosine triphosphate pyrophosphatase activity"/>
    <property type="evidence" value="ECO:0007669"/>
    <property type="project" value="UniProtKB-EC"/>
</dbReference>
<dbReference type="CDD" id="cd18886">
    <property type="entry name" value="NUDIX_MutT_Nudt1"/>
    <property type="match status" value="1"/>
</dbReference>
<accession>A0A518C1C1</accession>
<evidence type="ECO:0000256" key="2">
    <source>
        <dbReference type="ARBA" id="ARBA00022801"/>
    </source>
</evidence>
<dbReference type="InterPro" id="IPR000086">
    <property type="entry name" value="NUDIX_hydrolase_dom"/>
</dbReference>
<dbReference type="RefSeq" id="WP_145447167.1">
    <property type="nucleotide sequence ID" value="NZ_CP036280.1"/>
</dbReference>
<keyword evidence="5" id="KW-1185">Reference proteome</keyword>
<dbReference type="Pfam" id="PF00293">
    <property type="entry name" value="NUDIX"/>
    <property type="match status" value="1"/>
</dbReference>
<evidence type="ECO:0000259" key="3">
    <source>
        <dbReference type="PROSITE" id="PS51462"/>
    </source>
</evidence>
<sequence>MAETPYRIATLCYLFDDRGRLLLIHRRKHPNRDLYSPIGGKLDTVSGESPQQCALREIREETGLVLSEGDLHLVGLVSETAYQNETHWLMFLYEVTTLHSLAERDINEGRLAWVTREELVELPMPETDREVIWPLFWAHRGGFFAAHIDCRGGAMRWTLDRSLRAEGGVGADSCDC</sequence>
<dbReference type="OrthoDB" id="9804563at2"/>
<evidence type="ECO:0000313" key="5">
    <source>
        <dbReference type="Proteomes" id="UP000320386"/>
    </source>
</evidence>
<reference evidence="4 5" key="1">
    <citation type="submission" date="2019-02" db="EMBL/GenBank/DDBJ databases">
        <title>Deep-cultivation of Planctomycetes and their phenomic and genomic characterization uncovers novel biology.</title>
        <authorList>
            <person name="Wiegand S."/>
            <person name="Jogler M."/>
            <person name="Boedeker C."/>
            <person name="Pinto D."/>
            <person name="Vollmers J."/>
            <person name="Rivas-Marin E."/>
            <person name="Kohn T."/>
            <person name="Peeters S.H."/>
            <person name="Heuer A."/>
            <person name="Rast P."/>
            <person name="Oberbeckmann S."/>
            <person name="Bunk B."/>
            <person name="Jeske O."/>
            <person name="Meyerdierks A."/>
            <person name="Storesund J.E."/>
            <person name="Kallscheuer N."/>
            <person name="Luecker S."/>
            <person name="Lage O.M."/>
            <person name="Pohl T."/>
            <person name="Merkel B.J."/>
            <person name="Hornburger P."/>
            <person name="Mueller R.-W."/>
            <person name="Bruemmer F."/>
            <person name="Labrenz M."/>
            <person name="Spormann A.M."/>
            <person name="Op den Camp H."/>
            <person name="Overmann J."/>
            <person name="Amann R."/>
            <person name="Jetten M.S.M."/>
            <person name="Mascher T."/>
            <person name="Medema M.H."/>
            <person name="Devos D.P."/>
            <person name="Kaster A.-K."/>
            <person name="Ovreas L."/>
            <person name="Rohde M."/>
            <person name="Galperin M.Y."/>
            <person name="Jogler C."/>
        </authorList>
    </citation>
    <scope>NUCLEOTIDE SEQUENCE [LARGE SCALE GENOMIC DNA]</scope>
    <source>
        <strain evidence="4 5">Pan265</strain>
    </source>
</reference>
<dbReference type="KEGG" id="mcad:Pan265_29040"/>
<dbReference type="EC" id="3.6.1.55" evidence="4"/>
<gene>
    <name evidence="4" type="primary">mutX</name>
    <name evidence="4" type="ORF">Pan265_29040</name>
</gene>
<dbReference type="PROSITE" id="PS51462">
    <property type="entry name" value="NUDIX"/>
    <property type="match status" value="1"/>
</dbReference>
<protein>
    <submittedName>
        <fullName evidence="4">8-oxo-dGTP diphosphatase</fullName>
        <ecNumber evidence="4">3.6.1.55</ecNumber>
    </submittedName>
</protein>
<dbReference type="InterPro" id="IPR015797">
    <property type="entry name" value="NUDIX_hydrolase-like_dom_sf"/>
</dbReference>